<dbReference type="AlphaFoldDB" id="A0A4Z2FQP6"/>
<name>A0A4Z2FQP6_9TELE</name>
<sequence>MRPLRDARLPLERILAMDCAKEGFSATISTVLMVQEARARARARALTVLRAFAFLPAAGRNHHHKETTKLAPL</sequence>
<dbReference type="Proteomes" id="UP000314294">
    <property type="component" value="Unassembled WGS sequence"/>
</dbReference>
<accession>A0A4Z2FQP6</accession>
<proteinExistence type="predicted"/>
<evidence type="ECO:0000313" key="1">
    <source>
        <dbReference type="EMBL" id="TNN43190.1"/>
    </source>
</evidence>
<keyword evidence="2" id="KW-1185">Reference proteome</keyword>
<reference evidence="1 2" key="1">
    <citation type="submission" date="2019-03" db="EMBL/GenBank/DDBJ databases">
        <title>First draft genome of Liparis tanakae, snailfish: a comprehensive survey of snailfish specific genes.</title>
        <authorList>
            <person name="Kim W."/>
            <person name="Song I."/>
            <person name="Jeong J.-H."/>
            <person name="Kim D."/>
            <person name="Kim S."/>
            <person name="Ryu S."/>
            <person name="Song J.Y."/>
            <person name="Lee S.K."/>
        </authorList>
    </citation>
    <scope>NUCLEOTIDE SEQUENCE [LARGE SCALE GENOMIC DNA]</scope>
    <source>
        <tissue evidence="1">Muscle</tissue>
    </source>
</reference>
<organism evidence="1 2">
    <name type="scientific">Liparis tanakae</name>
    <name type="common">Tanaka's snailfish</name>
    <dbReference type="NCBI Taxonomy" id="230148"/>
    <lineage>
        <taxon>Eukaryota</taxon>
        <taxon>Metazoa</taxon>
        <taxon>Chordata</taxon>
        <taxon>Craniata</taxon>
        <taxon>Vertebrata</taxon>
        <taxon>Euteleostomi</taxon>
        <taxon>Actinopterygii</taxon>
        <taxon>Neopterygii</taxon>
        <taxon>Teleostei</taxon>
        <taxon>Neoteleostei</taxon>
        <taxon>Acanthomorphata</taxon>
        <taxon>Eupercaria</taxon>
        <taxon>Perciformes</taxon>
        <taxon>Cottioidei</taxon>
        <taxon>Cottales</taxon>
        <taxon>Liparidae</taxon>
        <taxon>Liparis</taxon>
    </lineage>
</organism>
<gene>
    <name evidence="1" type="ORF">EYF80_046601</name>
</gene>
<comment type="caution">
    <text evidence="1">The sequence shown here is derived from an EMBL/GenBank/DDBJ whole genome shotgun (WGS) entry which is preliminary data.</text>
</comment>
<protein>
    <submittedName>
        <fullName evidence="1">Uncharacterized protein</fullName>
    </submittedName>
</protein>
<dbReference type="EMBL" id="SRLO01000982">
    <property type="protein sequence ID" value="TNN43190.1"/>
    <property type="molecule type" value="Genomic_DNA"/>
</dbReference>
<evidence type="ECO:0000313" key="2">
    <source>
        <dbReference type="Proteomes" id="UP000314294"/>
    </source>
</evidence>